<evidence type="ECO:0000256" key="1">
    <source>
        <dbReference type="SAM" id="MobiDB-lite"/>
    </source>
</evidence>
<evidence type="ECO:0000313" key="2">
    <source>
        <dbReference type="EMBL" id="KAB8167184.1"/>
    </source>
</evidence>
<dbReference type="Pfam" id="PF19379">
    <property type="entry name" value="DUF5954"/>
    <property type="match status" value="1"/>
</dbReference>
<sequence>MEDYRRNPPRHLTFRVTRRDDPVSEVTELDMLRAAEQYPHVAIRGPVFGFAEQRPAYGPAWRLLDDVSAAFPQHAREGLNSHLWTRANDETKPGDPLRAELIAAISRLETEPVNELTVDGTRYRVVRGDEFARLGPDGIEGPRPTDPDEPNADLAWGERRPTPSRTRGLLVDHASPTGIMESIQRMELLGLRYEASRIPADVRADSARAIETHPGVVLLPATFTFAERKRASWEPMASLSATPNEARATLYDYLAEFLPKLAPEIPAEDADRYVEAAEDFRAHPRRDEVTVLGRRFRVIRVERLLRIGPDGPETPRPSDLDPYGPCQIHPSLTE</sequence>
<dbReference type="RefSeq" id="WP_139667127.1">
    <property type="nucleotide sequence ID" value="NZ_VDLY02000005.1"/>
</dbReference>
<evidence type="ECO:0008006" key="4">
    <source>
        <dbReference type="Google" id="ProtNLM"/>
    </source>
</evidence>
<organism evidence="2 3">
    <name type="scientific">Streptomyces mimosae</name>
    <dbReference type="NCBI Taxonomy" id="2586635"/>
    <lineage>
        <taxon>Bacteria</taxon>
        <taxon>Bacillati</taxon>
        <taxon>Actinomycetota</taxon>
        <taxon>Actinomycetes</taxon>
        <taxon>Kitasatosporales</taxon>
        <taxon>Streptomycetaceae</taxon>
        <taxon>Streptomyces</taxon>
    </lineage>
</organism>
<reference evidence="2" key="1">
    <citation type="submission" date="2019-10" db="EMBL/GenBank/DDBJ databases">
        <title>Nonomuraea sp. nov., isolated from Phyllanthus amarus.</title>
        <authorList>
            <person name="Klykleung N."/>
            <person name="Tanasupawat S."/>
        </authorList>
    </citation>
    <scope>NUCLEOTIDE SEQUENCE [LARGE SCALE GENOMIC DNA]</scope>
    <source>
        <strain evidence="2">3MP-10</strain>
    </source>
</reference>
<evidence type="ECO:0000313" key="3">
    <source>
        <dbReference type="Proteomes" id="UP000314251"/>
    </source>
</evidence>
<comment type="caution">
    <text evidence="2">The sequence shown here is derived from an EMBL/GenBank/DDBJ whole genome shotgun (WGS) entry which is preliminary data.</text>
</comment>
<name>A0A5N6AEE3_9ACTN</name>
<dbReference type="OrthoDB" id="3450280at2"/>
<feature type="region of interest" description="Disordered" evidence="1">
    <location>
        <begin position="307"/>
        <end position="334"/>
    </location>
</feature>
<proteinExistence type="predicted"/>
<dbReference type="EMBL" id="VDLY02000005">
    <property type="protein sequence ID" value="KAB8167184.1"/>
    <property type="molecule type" value="Genomic_DNA"/>
</dbReference>
<feature type="region of interest" description="Disordered" evidence="1">
    <location>
        <begin position="134"/>
        <end position="168"/>
    </location>
</feature>
<dbReference type="AlphaFoldDB" id="A0A5N6AEE3"/>
<accession>A0A5N6AEE3</accession>
<dbReference type="Proteomes" id="UP000314251">
    <property type="component" value="Unassembled WGS sequence"/>
</dbReference>
<protein>
    <recommendedName>
        <fullName evidence="4">PE-PGRS family protein</fullName>
    </recommendedName>
</protein>
<dbReference type="InterPro" id="IPR045998">
    <property type="entry name" value="DUF5954"/>
</dbReference>
<keyword evidence="3" id="KW-1185">Reference proteome</keyword>
<gene>
    <name evidence="2" type="ORF">FH607_009870</name>
</gene>